<keyword evidence="5" id="KW-0472">Membrane</keyword>
<feature type="transmembrane region" description="Helical" evidence="5">
    <location>
        <begin position="485"/>
        <end position="506"/>
    </location>
</feature>
<dbReference type="PROSITE" id="PS00375">
    <property type="entry name" value="UDPGT"/>
    <property type="match status" value="1"/>
</dbReference>
<dbReference type="AlphaFoldDB" id="A0A2M4BJT9"/>
<dbReference type="InterPro" id="IPR002213">
    <property type="entry name" value="UDP_glucos_trans"/>
</dbReference>
<reference evidence="7" key="1">
    <citation type="submission" date="2018-01" db="EMBL/GenBank/DDBJ databases">
        <title>An insight into the sialome of Amazonian anophelines.</title>
        <authorList>
            <person name="Ribeiro J.M."/>
            <person name="Scarpassa V."/>
            <person name="Calvo E."/>
        </authorList>
    </citation>
    <scope>NUCLEOTIDE SEQUENCE</scope>
    <source>
        <tissue evidence="7">Salivary glands</tissue>
    </source>
</reference>
<feature type="signal peptide" evidence="6">
    <location>
        <begin position="1"/>
        <end position="20"/>
    </location>
</feature>
<keyword evidence="5" id="KW-0812">Transmembrane</keyword>
<keyword evidence="6" id="KW-0732">Signal</keyword>
<protein>
    <submittedName>
        <fullName evidence="7">Putative glucosyl/glucuronosyl transferase</fullName>
    </submittedName>
</protein>
<dbReference type="InterPro" id="IPR050271">
    <property type="entry name" value="UDP-glycosyltransferase"/>
</dbReference>
<keyword evidence="5" id="KW-1133">Transmembrane helix</keyword>
<evidence type="ECO:0000256" key="3">
    <source>
        <dbReference type="ARBA" id="ARBA00022679"/>
    </source>
</evidence>
<dbReference type="FunFam" id="3.40.50.2000:FF:000050">
    <property type="entry name" value="UDP-glucuronosyltransferase"/>
    <property type="match status" value="1"/>
</dbReference>
<dbReference type="InterPro" id="IPR035595">
    <property type="entry name" value="UDP_glycos_trans_CS"/>
</dbReference>
<dbReference type="EMBL" id="GGFJ01004080">
    <property type="protein sequence ID" value="MBW53221.1"/>
    <property type="molecule type" value="Transcribed_RNA"/>
</dbReference>
<evidence type="ECO:0000256" key="6">
    <source>
        <dbReference type="SAM" id="SignalP"/>
    </source>
</evidence>
<evidence type="ECO:0000313" key="7">
    <source>
        <dbReference type="EMBL" id="MBW53221.1"/>
    </source>
</evidence>
<evidence type="ECO:0000256" key="2">
    <source>
        <dbReference type="ARBA" id="ARBA00022676"/>
    </source>
</evidence>
<name>A0A2M4BJT9_9DIPT</name>
<dbReference type="SUPFAM" id="SSF53756">
    <property type="entry name" value="UDP-Glycosyltransferase/glycogen phosphorylase"/>
    <property type="match status" value="1"/>
</dbReference>
<comment type="similarity">
    <text evidence="1 4">Belongs to the UDP-glycosyltransferase family.</text>
</comment>
<dbReference type="CDD" id="cd03784">
    <property type="entry name" value="GT1_Gtf-like"/>
    <property type="match status" value="1"/>
</dbReference>
<sequence length="542" mass="62838">MRPPILLSLALLTLVALSDGYKILFLAPFPGPSHWLMMKHFIRELADRGHEVTCITAFQYGEPAPPNYTEVLIDPPYPIRKTFPVEGLFAASQSSDFEKLSMYWDLGINTSRHGLESEPVRQFIARRDLTFDLILAEQFFQESWLMFAHQYDAPIVTISTYGYSDFFDRIMGLRTPLSFVPHMIFSYEDDMDIFERAYNLFISRYDAYYRKHYYLPEQNRMAQEAFADWADQMGRSLPHVAELEKSISVILVNSHPMLNRPRPTIRGLVDIGGAHIRPVKPLDPELRTFIEGAGTHGVIYFSLGAYMQSAVMPADKRRAILNVFGKLPQRVIWKFEDESLQSEAPPNVLIRKWAPQNDILAQPQVRLFISHGGQFGTFEAMKHGVPTLFIPFFGDQQRNADRAIRAGFARRMNFNSITEETFGERVRDMLENDQYMVQARHVAKLFSDTLVDPMVSAIYWIEYVARHRGAQHLKSRAVNLTWFEYHMYDMIIYLGLLLSFIYVLYWPTIKRTIKYFSVFSVICAILYLQYVAPLEEQTDQCC</sequence>
<dbReference type="PANTHER" id="PTHR48043">
    <property type="entry name" value="EG:EG0003.4 PROTEIN-RELATED"/>
    <property type="match status" value="1"/>
</dbReference>
<proteinExistence type="inferred from homology"/>
<dbReference type="Gene3D" id="3.40.50.2000">
    <property type="entry name" value="Glycogen Phosphorylase B"/>
    <property type="match status" value="2"/>
</dbReference>
<keyword evidence="2 4" id="KW-0328">Glycosyltransferase</keyword>
<accession>A0A2M4BJT9</accession>
<feature type="chain" id="PRO_5014947672" evidence="6">
    <location>
        <begin position="21"/>
        <end position="542"/>
    </location>
</feature>
<dbReference type="GO" id="GO:0008194">
    <property type="term" value="F:UDP-glycosyltransferase activity"/>
    <property type="evidence" value="ECO:0007669"/>
    <property type="project" value="InterPro"/>
</dbReference>
<dbReference type="PANTHER" id="PTHR48043:SF60">
    <property type="entry name" value="UDP-GLUCURONOSYLTRANSFERASE"/>
    <property type="match status" value="1"/>
</dbReference>
<feature type="transmembrane region" description="Helical" evidence="5">
    <location>
        <begin position="513"/>
        <end position="532"/>
    </location>
</feature>
<evidence type="ECO:0000256" key="1">
    <source>
        <dbReference type="ARBA" id="ARBA00009995"/>
    </source>
</evidence>
<evidence type="ECO:0000256" key="5">
    <source>
        <dbReference type="SAM" id="Phobius"/>
    </source>
</evidence>
<dbReference type="Pfam" id="PF00201">
    <property type="entry name" value="UDPGT"/>
    <property type="match status" value="1"/>
</dbReference>
<organism evidence="7">
    <name type="scientific">Anopheles marajoara</name>
    <dbReference type="NCBI Taxonomy" id="58244"/>
    <lineage>
        <taxon>Eukaryota</taxon>
        <taxon>Metazoa</taxon>
        <taxon>Ecdysozoa</taxon>
        <taxon>Arthropoda</taxon>
        <taxon>Hexapoda</taxon>
        <taxon>Insecta</taxon>
        <taxon>Pterygota</taxon>
        <taxon>Neoptera</taxon>
        <taxon>Endopterygota</taxon>
        <taxon>Diptera</taxon>
        <taxon>Nematocera</taxon>
        <taxon>Culicoidea</taxon>
        <taxon>Culicidae</taxon>
        <taxon>Anophelinae</taxon>
        <taxon>Anopheles</taxon>
    </lineage>
</organism>
<keyword evidence="3 4" id="KW-0808">Transferase</keyword>
<evidence type="ECO:0000256" key="4">
    <source>
        <dbReference type="RuleBase" id="RU003718"/>
    </source>
</evidence>